<gene>
    <name evidence="1" type="ORF">L873DRAFT_1879721</name>
</gene>
<accession>A0A3N4J903</accession>
<reference evidence="1 2" key="1">
    <citation type="journal article" date="2018" name="Nat. Ecol. Evol.">
        <title>Pezizomycetes genomes reveal the molecular basis of ectomycorrhizal truffle lifestyle.</title>
        <authorList>
            <person name="Murat C."/>
            <person name="Payen T."/>
            <person name="Noel B."/>
            <person name="Kuo A."/>
            <person name="Morin E."/>
            <person name="Chen J."/>
            <person name="Kohler A."/>
            <person name="Krizsan K."/>
            <person name="Balestrini R."/>
            <person name="Da Silva C."/>
            <person name="Montanini B."/>
            <person name="Hainaut M."/>
            <person name="Levati E."/>
            <person name="Barry K.W."/>
            <person name="Belfiori B."/>
            <person name="Cichocki N."/>
            <person name="Clum A."/>
            <person name="Dockter R.B."/>
            <person name="Fauchery L."/>
            <person name="Guy J."/>
            <person name="Iotti M."/>
            <person name="Le Tacon F."/>
            <person name="Lindquist E.A."/>
            <person name="Lipzen A."/>
            <person name="Malagnac F."/>
            <person name="Mello A."/>
            <person name="Molinier V."/>
            <person name="Miyauchi S."/>
            <person name="Poulain J."/>
            <person name="Riccioni C."/>
            <person name="Rubini A."/>
            <person name="Sitrit Y."/>
            <person name="Splivallo R."/>
            <person name="Traeger S."/>
            <person name="Wang M."/>
            <person name="Zifcakova L."/>
            <person name="Wipf D."/>
            <person name="Zambonelli A."/>
            <person name="Paolocci F."/>
            <person name="Nowrousian M."/>
            <person name="Ottonello S."/>
            <person name="Baldrian P."/>
            <person name="Spatafora J.W."/>
            <person name="Henrissat B."/>
            <person name="Nagy L.G."/>
            <person name="Aury J.M."/>
            <person name="Wincker P."/>
            <person name="Grigoriev I.V."/>
            <person name="Bonfante P."/>
            <person name="Martin F.M."/>
        </authorList>
    </citation>
    <scope>NUCLEOTIDE SEQUENCE [LARGE SCALE GENOMIC DNA]</scope>
    <source>
        <strain evidence="1 2">120613-1</strain>
    </source>
</reference>
<proteinExistence type="predicted"/>
<dbReference type="AlphaFoldDB" id="A0A3N4J903"/>
<evidence type="ECO:0000313" key="1">
    <source>
        <dbReference type="EMBL" id="RPA90284.1"/>
    </source>
</evidence>
<name>A0A3N4J903_9PEZI</name>
<evidence type="ECO:0000313" key="2">
    <source>
        <dbReference type="Proteomes" id="UP000276215"/>
    </source>
</evidence>
<sequence>LKSEHVAKRLKWATVHKDWTAEDFEGVICSDECSNVPQVDLRHQGVARQHLCGMIWGITIVVMMATRQRKVAK</sequence>
<feature type="non-terminal residue" evidence="1">
    <location>
        <position position="1"/>
    </location>
</feature>
<dbReference type="Proteomes" id="UP000276215">
    <property type="component" value="Unassembled WGS sequence"/>
</dbReference>
<organism evidence="1 2">
    <name type="scientific">Choiromyces venosus 120613-1</name>
    <dbReference type="NCBI Taxonomy" id="1336337"/>
    <lineage>
        <taxon>Eukaryota</taxon>
        <taxon>Fungi</taxon>
        <taxon>Dikarya</taxon>
        <taxon>Ascomycota</taxon>
        <taxon>Pezizomycotina</taxon>
        <taxon>Pezizomycetes</taxon>
        <taxon>Pezizales</taxon>
        <taxon>Tuberaceae</taxon>
        <taxon>Choiromyces</taxon>
    </lineage>
</organism>
<keyword evidence="2" id="KW-1185">Reference proteome</keyword>
<evidence type="ECO:0008006" key="3">
    <source>
        <dbReference type="Google" id="ProtNLM"/>
    </source>
</evidence>
<protein>
    <recommendedName>
        <fullName evidence="3">Transposase Tc1-like domain-containing protein</fullName>
    </recommendedName>
</protein>
<dbReference type="EMBL" id="ML120532">
    <property type="protein sequence ID" value="RPA90284.1"/>
    <property type="molecule type" value="Genomic_DNA"/>
</dbReference>